<reference evidence="2 3" key="1">
    <citation type="submission" date="2019-03" db="EMBL/GenBank/DDBJ databases">
        <title>Genomic Encyclopedia of Type Strains, Phase IV (KMG-IV): sequencing the most valuable type-strain genomes for metagenomic binning, comparative biology and taxonomic classification.</title>
        <authorList>
            <person name="Goeker M."/>
        </authorList>
    </citation>
    <scope>NUCLEOTIDE SEQUENCE [LARGE SCALE GENOMIC DNA]</scope>
    <source>
        <strain evidence="2 3">DSM 22958</strain>
    </source>
</reference>
<dbReference type="AlphaFoldDB" id="A0A4R2GXE7"/>
<protein>
    <submittedName>
        <fullName evidence="2">Glycosyltransferase involved in cell wall biosynthesis</fullName>
    </submittedName>
</protein>
<comment type="caution">
    <text evidence="2">The sequence shown here is derived from an EMBL/GenBank/DDBJ whole genome shotgun (WGS) entry which is preliminary data.</text>
</comment>
<proteinExistence type="predicted"/>
<dbReference type="CDD" id="cd03801">
    <property type="entry name" value="GT4_PimA-like"/>
    <property type="match status" value="1"/>
</dbReference>
<keyword evidence="3" id="KW-1185">Reference proteome</keyword>
<dbReference type="PANTHER" id="PTHR12526">
    <property type="entry name" value="GLYCOSYLTRANSFERASE"/>
    <property type="match status" value="1"/>
</dbReference>
<dbReference type="SUPFAM" id="SSF53448">
    <property type="entry name" value="Nucleotide-diphospho-sugar transferases"/>
    <property type="match status" value="1"/>
</dbReference>
<dbReference type="SUPFAM" id="SSF53756">
    <property type="entry name" value="UDP-Glycosyltransferase/glycogen phosphorylase"/>
    <property type="match status" value="1"/>
</dbReference>
<evidence type="ECO:0000259" key="1">
    <source>
        <dbReference type="Pfam" id="PF00535"/>
    </source>
</evidence>
<gene>
    <name evidence="2" type="ORF">EV666_101139</name>
</gene>
<dbReference type="Gene3D" id="3.40.50.2000">
    <property type="entry name" value="Glycogen Phosphorylase B"/>
    <property type="match status" value="1"/>
</dbReference>
<keyword evidence="2" id="KW-0808">Transferase</keyword>
<dbReference type="RefSeq" id="WP_132001414.1">
    <property type="nucleotide sequence ID" value="NZ_JBHUNN010000002.1"/>
</dbReference>
<dbReference type="GO" id="GO:0016740">
    <property type="term" value="F:transferase activity"/>
    <property type="evidence" value="ECO:0007669"/>
    <property type="project" value="UniProtKB-KW"/>
</dbReference>
<dbReference type="InterPro" id="IPR001173">
    <property type="entry name" value="Glyco_trans_2-like"/>
</dbReference>
<dbReference type="Pfam" id="PF00535">
    <property type="entry name" value="Glycos_transf_2"/>
    <property type="match status" value="1"/>
</dbReference>
<evidence type="ECO:0000313" key="2">
    <source>
        <dbReference type="EMBL" id="TCO15890.1"/>
    </source>
</evidence>
<dbReference type="InterPro" id="IPR029044">
    <property type="entry name" value="Nucleotide-diphossugar_trans"/>
</dbReference>
<sequence>MSHNLSAEPDVSIVLNMHREALFLRPTLRSLEACAKVARDAGIVVELVAVFDRPDADTIDTFRTTSLDGFVAINEITVDVGSLGLARNAGIEAARGEYVWTSDGDDLVSQNSLVELVATARRHPDRDIVVFLSYLVAFGDQFHVVRYREGTLLTIADFLFQHPYVSRIFIRRNALLKHKYRDIKVSPAFAYEDWDLNIRLYGAGFNFLIAENTILFYRQRQNSLLRQTEIASARIIPASDPLSPKRYLASLRSACANNDDWRRVLAERKRHSECDFAHELMSNQDLVAYVTDACAIEPEINPAAIEFSGSYSSLPATDDHWAFELACFYEMTGVAAFDDIVLLPWLRPGGAEKFILNILSSLNSLATDLRVLIIAGETAESHEWVYLLPENFVFIDLYNAFPCLDSDSRDAMLARAIVSLSRPGTRLHAKSSIFSHALINRYGAVFSECCNIVYYRFSDGRYSWRGCNLSAASTVEFLRRHLPNFDVVITDCHRIFEEDKLRFGAASRKYNVIYNKCDVVQRKSGSEKTFRVLWASRVAPEKRPELINQIVAAAREHFPDFSMDVWGSVEENSNEILKNFGIGVNYCGAYNVFSELDVDKYDALIYTSNYDGLPNIVLEALSSGLVVIAPNVGGIGEAVVSGETGFLVCDLQDDESLIQAYVAAIKALYDDWAGALDMGGKGQNLIRTRHCDDAFTQSVARVFSNVSARGQG</sequence>
<organism evidence="2 3">
    <name type="scientific">Camelimonas lactis</name>
    <dbReference type="NCBI Taxonomy" id="659006"/>
    <lineage>
        <taxon>Bacteria</taxon>
        <taxon>Pseudomonadati</taxon>
        <taxon>Pseudomonadota</taxon>
        <taxon>Alphaproteobacteria</taxon>
        <taxon>Hyphomicrobiales</taxon>
        <taxon>Chelatococcaceae</taxon>
        <taxon>Camelimonas</taxon>
    </lineage>
</organism>
<dbReference type="PANTHER" id="PTHR12526:SF637">
    <property type="entry name" value="GLYCOSYLTRANSFERASE EPSF-RELATED"/>
    <property type="match status" value="1"/>
</dbReference>
<dbReference type="OrthoDB" id="9790710at2"/>
<accession>A0A4R2GXE7</accession>
<dbReference type="Gene3D" id="3.90.550.10">
    <property type="entry name" value="Spore Coat Polysaccharide Biosynthesis Protein SpsA, Chain A"/>
    <property type="match status" value="1"/>
</dbReference>
<evidence type="ECO:0000313" key="3">
    <source>
        <dbReference type="Proteomes" id="UP000294881"/>
    </source>
</evidence>
<dbReference type="Proteomes" id="UP000294881">
    <property type="component" value="Unassembled WGS sequence"/>
</dbReference>
<name>A0A4R2GXE7_9HYPH</name>
<dbReference type="Pfam" id="PF13692">
    <property type="entry name" value="Glyco_trans_1_4"/>
    <property type="match status" value="1"/>
</dbReference>
<dbReference type="EMBL" id="SLWL01000001">
    <property type="protein sequence ID" value="TCO15890.1"/>
    <property type="molecule type" value="Genomic_DNA"/>
</dbReference>
<feature type="domain" description="Glycosyltransferase 2-like" evidence="1">
    <location>
        <begin position="13"/>
        <end position="130"/>
    </location>
</feature>
<dbReference type="CDD" id="cd00761">
    <property type="entry name" value="Glyco_tranf_GTA_type"/>
    <property type="match status" value="1"/>
</dbReference>